<feature type="domain" description="Nudix hydrolase" evidence="1">
    <location>
        <begin position="72"/>
        <end position="199"/>
    </location>
</feature>
<protein>
    <submittedName>
        <fullName evidence="2">Unannotated protein</fullName>
    </submittedName>
</protein>
<reference evidence="2" key="1">
    <citation type="submission" date="2020-05" db="EMBL/GenBank/DDBJ databases">
        <authorList>
            <person name="Chiriac C."/>
            <person name="Salcher M."/>
            <person name="Ghai R."/>
            <person name="Kavagutti S V."/>
        </authorList>
    </citation>
    <scope>NUCLEOTIDE SEQUENCE</scope>
</reference>
<dbReference type="CDD" id="cd02883">
    <property type="entry name" value="NUDIX_Hydrolase"/>
    <property type="match status" value="1"/>
</dbReference>
<dbReference type="SUPFAM" id="SSF55811">
    <property type="entry name" value="Nudix"/>
    <property type="match status" value="1"/>
</dbReference>
<proteinExistence type="predicted"/>
<organism evidence="2">
    <name type="scientific">freshwater metagenome</name>
    <dbReference type="NCBI Taxonomy" id="449393"/>
    <lineage>
        <taxon>unclassified sequences</taxon>
        <taxon>metagenomes</taxon>
        <taxon>ecological metagenomes</taxon>
    </lineage>
</organism>
<gene>
    <name evidence="2" type="ORF">UFOPK3547_00196</name>
</gene>
<dbReference type="Pfam" id="PF00293">
    <property type="entry name" value="NUDIX"/>
    <property type="match status" value="1"/>
</dbReference>
<dbReference type="InterPro" id="IPR015797">
    <property type="entry name" value="NUDIX_hydrolase-like_dom_sf"/>
</dbReference>
<dbReference type="PROSITE" id="PS51462">
    <property type="entry name" value="NUDIX"/>
    <property type="match status" value="1"/>
</dbReference>
<evidence type="ECO:0000313" key="2">
    <source>
        <dbReference type="EMBL" id="CAB4336202.1"/>
    </source>
</evidence>
<dbReference type="AlphaFoldDB" id="A0A6J5Z511"/>
<name>A0A6J5Z511_9ZZZZ</name>
<accession>A0A6J5Z511</accession>
<evidence type="ECO:0000259" key="1">
    <source>
        <dbReference type="PROSITE" id="PS51462"/>
    </source>
</evidence>
<sequence>MVARWLEEEYVSPADLTASADSAIEALAERGSPSHDGLGARFVSHAAVDDGILEINLQPARWSLRLNEADAANSVAALCAVRDSEGRWLAGRRAQWLASWPGRWALGAGGAVDLGESPADTLARELDEEWAVTAEELRGEALVMLPNSMVMFIGQAWLAEGAEVTRDDEHDDHAWWPAAIDQWPQEADEPLRRMATLLSEIPR</sequence>
<dbReference type="EMBL" id="CAESAN010000009">
    <property type="protein sequence ID" value="CAB4336202.1"/>
    <property type="molecule type" value="Genomic_DNA"/>
</dbReference>
<dbReference type="InterPro" id="IPR000086">
    <property type="entry name" value="NUDIX_hydrolase_dom"/>
</dbReference>
<dbReference type="Gene3D" id="3.90.79.10">
    <property type="entry name" value="Nucleoside Triphosphate Pyrophosphohydrolase"/>
    <property type="match status" value="1"/>
</dbReference>